<sequence length="486" mass="54985">MMDVHKQRKAEQEALRRAEETASDHKYKILADATPVIVFTVHPQDGIVYANNTWFNYSGCTKEETYGFEYITRIHPEDRDVFLAALKHDPLGPPPQSTEARLLDKNNEYNWHLVLLNVIGNAIKFTDQGEVFTRCSQLIVDGEVFLRVEVIDTGRGFTTEDEHRMFKPFSQLKSMPQNTSSGTGLGLVISRQLIQLHGGNLTCKGEKDKGSTFVFTCKVKIPTDDDGPSPEDMNKAVNVSPGEIVMSPSENHEDLDILIICSLKYAAMSIVHHIRKTVADPETCRCTVTKDMNKLLESSEENVASERWTHVIINVVNVNEAVEATNKVIELMTENSQKRPRRKPVEIVLLSTPLQRPEILAGIKQEHQNQAKITILYKPLKPSRYSLVFDPSKEREASQDMKMEIAQRVLENQKDIFKTIGTLARTKKHRVLLAEDNLINQKVMGKFFGKSGLDCDIATDGEDCTNKLFARESGYYDLILVSLLFF</sequence>
<gene>
    <name evidence="1" type="ORF">D0Z00_002798</name>
</gene>
<accession>A0ACB6V328</accession>
<evidence type="ECO:0000313" key="2">
    <source>
        <dbReference type="Proteomes" id="UP000744676"/>
    </source>
</evidence>
<reference evidence="1 2" key="1">
    <citation type="journal article" date="2020" name="Front. Microbiol.">
        <title>Phenotypic and Genetic Characterization of the Cheese Ripening Yeast Geotrichum candidum.</title>
        <authorList>
            <person name="Perkins V."/>
            <person name="Vignola S."/>
            <person name="Lessard M.H."/>
            <person name="Plante P.L."/>
            <person name="Corbeil J."/>
            <person name="Dugat-Bony E."/>
            <person name="Frenette M."/>
            <person name="Labrie S."/>
        </authorList>
    </citation>
    <scope>NUCLEOTIDE SEQUENCE [LARGE SCALE GENOMIC DNA]</scope>
    <source>
        <strain evidence="1 2">LMA-1147</strain>
    </source>
</reference>
<keyword evidence="2" id="KW-1185">Reference proteome</keyword>
<organism evidence="1 2">
    <name type="scientific">Geotrichum galactomycetum</name>
    <dbReference type="NCBI Taxonomy" id="27317"/>
    <lineage>
        <taxon>Eukaryota</taxon>
        <taxon>Fungi</taxon>
        <taxon>Dikarya</taxon>
        <taxon>Ascomycota</taxon>
        <taxon>Saccharomycotina</taxon>
        <taxon>Dipodascomycetes</taxon>
        <taxon>Dipodascales</taxon>
        <taxon>Dipodascaceae</taxon>
        <taxon>Geotrichum</taxon>
    </lineage>
</organism>
<protein>
    <submittedName>
        <fullName evidence="1">Uncharacterized protein</fullName>
    </submittedName>
</protein>
<dbReference type="EMBL" id="QVQA01000091">
    <property type="protein sequence ID" value="KAF5096374.1"/>
    <property type="molecule type" value="Genomic_DNA"/>
</dbReference>
<name>A0ACB6V328_9ASCO</name>
<dbReference type="Proteomes" id="UP000744676">
    <property type="component" value="Unassembled WGS sequence"/>
</dbReference>
<comment type="caution">
    <text evidence="1">The sequence shown here is derived from an EMBL/GenBank/DDBJ whole genome shotgun (WGS) entry which is preliminary data.</text>
</comment>
<proteinExistence type="predicted"/>
<evidence type="ECO:0000313" key="1">
    <source>
        <dbReference type="EMBL" id="KAF5096374.1"/>
    </source>
</evidence>